<reference evidence="13 14" key="1">
    <citation type="submission" date="2019-12" db="EMBL/GenBank/DDBJ databases">
        <title>Genome sequenceing of Clostridium bovifaecis.</title>
        <authorList>
            <person name="Yao Y."/>
        </authorList>
    </citation>
    <scope>NUCLEOTIDE SEQUENCE [LARGE SCALE GENOMIC DNA]</scope>
    <source>
        <strain evidence="13 14">BXX</strain>
    </source>
</reference>
<dbReference type="EMBL" id="CP046522">
    <property type="protein sequence ID" value="QGU94695.1"/>
    <property type="molecule type" value="Genomic_DNA"/>
</dbReference>
<evidence type="ECO:0000256" key="1">
    <source>
        <dbReference type="ARBA" id="ARBA00004651"/>
    </source>
</evidence>
<name>A0A6I6FAD9_9CLOT</name>
<dbReference type="SUPFAM" id="SSF103190">
    <property type="entry name" value="Sensory domain-like"/>
    <property type="match status" value="1"/>
</dbReference>
<evidence type="ECO:0000256" key="2">
    <source>
        <dbReference type="ARBA" id="ARBA00022475"/>
    </source>
</evidence>
<dbReference type="CDD" id="cd12912">
    <property type="entry name" value="PDC2_MCP_like"/>
    <property type="match status" value="1"/>
</dbReference>
<keyword evidence="5 10" id="KW-1133">Transmembrane helix</keyword>
<evidence type="ECO:0000313" key="13">
    <source>
        <dbReference type="EMBL" id="QGU94695.1"/>
    </source>
</evidence>
<dbReference type="InterPro" id="IPR033479">
    <property type="entry name" value="dCache_1"/>
</dbReference>
<dbReference type="GO" id="GO:0005886">
    <property type="term" value="C:plasma membrane"/>
    <property type="evidence" value="ECO:0007669"/>
    <property type="project" value="UniProtKB-SubCell"/>
</dbReference>
<evidence type="ECO:0000256" key="6">
    <source>
        <dbReference type="ARBA" id="ARBA00023136"/>
    </source>
</evidence>
<evidence type="ECO:0000256" key="8">
    <source>
        <dbReference type="ARBA" id="ARBA00029447"/>
    </source>
</evidence>
<proteinExistence type="inferred from homology"/>
<gene>
    <name evidence="13" type="ORF">GOM49_05860</name>
</gene>
<feature type="domain" description="Methyl-accepting transducer" evidence="11">
    <location>
        <begin position="381"/>
        <end position="638"/>
    </location>
</feature>
<feature type="transmembrane region" description="Helical" evidence="10">
    <location>
        <begin position="12"/>
        <end position="35"/>
    </location>
</feature>
<evidence type="ECO:0000259" key="12">
    <source>
        <dbReference type="PROSITE" id="PS50885"/>
    </source>
</evidence>
<evidence type="ECO:0000256" key="7">
    <source>
        <dbReference type="ARBA" id="ARBA00023224"/>
    </source>
</evidence>
<evidence type="ECO:0000256" key="9">
    <source>
        <dbReference type="PROSITE-ProRule" id="PRU00284"/>
    </source>
</evidence>
<dbReference type="SMART" id="SM00304">
    <property type="entry name" value="HAMP"/>
    <property type="match status" value="1"/>
</dbReference>
<dbReference type="AlphaFoldDB" id="A0A6I6FAD9"/>
<sequence>MKQTKKIISLRVKLFFIIILLISIPMSILGVFSYLKSVSVTKNEMQASAEQLLSQTNASISNYLSSLESSLIFLSATPSVKSIFTNANSENDLIKNLENYKRNYPEASLVYLGTKSKNIYSYPVVESIKSVDPTSRPWYIEASNKKDLIWTQPYLDKASGKVIVTASVPILNNNELLGVLAVDIELKTLADMIHSIKIGESGYVSVIDTENKVIIHKNENLIGQANPVKEMDSVIKAQEKGSLAYYMSENGNTSEKVAIFNTLNQTGWKLVGVLYLSDIKTHTSVLLKNSLITGLLSLAIALVIAYIFSRTLTTPIQQLLKDMNQVKSGNLSVKSNVSSNDEIGQLALNFNSMLEVLRNLIASINEVSKNVTTFSQHLSTTAHETSISTEEVAKTIEEIAKGALDQASDAENGVALAEDLSNNFIELLKISNDMKLSADSVSETNIKGSKIVAELIDKSNINIDETHKVETTILGLHEMITHIENILDTITSIAEQTNLLALNASIEAARAGENGKGFAVVADEIRKLAESSHNSSDEIRNIISNIQVESNNTVVTMQELKKSALEQSHSVTDVNNSFVLISSTVKNITSKIKEMNNFIETMNNSKALILQSITNISSVSQETASSSEEVSASMEEQFAAVESISNDAQKLNELTKKLDNEISTFTI</sequence>
<evidence type="ECO:0000256" key="5">
    <source>
        <dbReference type="ARBA" id="ARBA00022989"/>
    </source>
</evidence>
<dbReference type="PROSITE" id="PS50111">
    <property type="entry name" value="CHEMOTAXIS_TRANSDUC_2"/>
    <property type="match status" value="1"/>
</dbReference>
<keyword evidence="2" id="KW-1003">Cell membrane</keyword>
<dbReference type="SMART" id="SM00283">
    <property type="entry name" value="MA"/>
    <property type="match status" value="1"/>
</dbReference>
<evidence type="ECO:0000256" key="10">
    <source>
        <dbReference type="SAM" id="Phobius"/>
    </source>
</evidence>
<dbReference type="Proteomes" id="UP000422764">
    <property type="component" value="Chromosome"/>
</dbReference>
<evidence type="ECO:0000256" key="4">
    <source>
        <dbReference type="ARBA" id="ARBA00022692"/>
    </source>
</evidence>
<dbReference type="Gene3D" id="1.10.287.950">
    <property type="entry name" value="Methyl-accepting chemotaxis protein"/>
    <property type="match status" value="1"/>
</dbReference>
<dbReference type="SUPFAM" id="SSF58104">
    <property type="entry name" value="Methyl-accepting chemotaxis protein (MCP) signaling domain"/>
    <property type="match status" value="1"/>
</dbReference>
<dbReference type="Gene3D" id="3.30.450.20">
    <property type="entry name" value="PAS domain"/>
    <property type="match status" value="2"/>
</dbReference>
<dbReference type="Pfam" id="PF00015">
    <property type="entry name" value="MCPsignal"/>
    <property type="match status" value="1"/>
</dbReference>
<dbReference type="PANTHER" id="PTHR32089">
    <property type="entry name" value="METHYL-ACCEPTING CHEMOTAXIS PROTEIN MCPB"/>
    <property type="match status" value="1"/>
</dbReference>
<accession>A0A6I6FAD9</accession>
<dbReference type="GO" id="GO:0007165">
    <property type="term" value="P:signal transduction"/>
    <property type="evidence" value="ECO:0007669"/>
    <property type="project" value="UniProtKB-KW"/>
</dbReference>
<dbReference type="Gene3D" id="6.10.340.10">
    <property type="match status" value="1"/>
</dbReference>
<protein>
    <submittedName>
        <fullName evidence="13">HAMP domain-containing protein</fullName>
    </submittedName>
</protein>
<dbReference type="PROSITE" id="PS50885">
    <property type="entry name" value="HAMP"/>
    <property type="match status" value="1"/>
</dbReference>
<evidence type="ECO:0000259" key="11">
    <source>
        <dbReference type="PROSITE" id="PS50111"/>
    </source>
</evidence>
<dbReference type="CDD" id="cd18773">
    <property type="entry name" value="PDC1_HK_sensor"/>
    <property type="match status" value="1"/>
</dbReference>
<dbReference type="InterPro" id="IPR029151">
    <property type="entry name" value="Sensor-like_sf"/>
</dbReference>
<feature type="domain" description="HAMP" evidence="12">
    <location>
        <begin position="310"/>
        <end position="362"/>
    </location>
</feature>
<comment type="similarity">
    <text evidence="8">Belongs to the methyl-accepting chemotaxis (MCP) protein family.</text>
</comment>
<evidence type="ECO:0000313" key="14">
    <source>
        <dbReference type="Proteomes" id="UP000422764"/>
    </source>
</evidence>
<dbReference type="InterPro" id="IPR003660">
    <property type="entry name" value="HAMP_dom"/>
</dbReference>
<dbReference type="Pfam" id="PF02743">
    <property type="entry name" value="dCache_1"/>
    <property type="match status" value="1"/>
</dbReference>
<keyword evidence="7 9" id="KW-0807">Transducer</keyword>
<evidence type="ECO:0000256" key="3">
    <source>
        <dbReference type="ARBA" id="ARBA00022500"/>
    </source>
</evidence>
<dbReference type="Pfam" id="PF00672">
    <property type="entry name" value="HAMP"/>
    <property type="match status" value="1"/>
</dbReference>
<keyword evidence="14" id="KW-1185">Reference proteome</keyword>
<dbReference type="CDD" id="cd06225">
    <property type="entry name" value="HAMP"/>
    <property type="match status" value="1"/>
</dbReference>
<dbReference type="GO" id="GO:0006935">
    <property type="term" value="P:chemotaxis"/>
    <property type="evidence" value="ECO:0007669"/>
    <property type="project" value="UniProtKB-KW"/>
</dbReference>
<keyword evidence="4 10" id="KW-0812">Transmembrane</keyword>
<dbReference type="InterPro" id="IPR004089">
    <property type="entry name" value="MCPsignal_dom"/>
</dbReference>
<keyword evidence="6 10" id="KW-0472">Membrane</keyword>
<organism evidence="13 14">
    <name type="scientific">Clostridium bovifaecis</name>
    <dbReference type="NCBI Taxonomy" id="2184719"/>
    <lineage>
        <taxon>Bacteria</taxon>
        <taxon>Bacillati</taxon>
        <taxon>Bacillota</taxon>
        <taxon>Clostridia</taxon>
        <taxon>Eubacteriales</taxon>
        <taxon>Clostridiaceae</taxon>
        <taxon>Clostridium</taxon>
    </lineage>
</organism>
<dbReference type="PANTHER" id="PTHR32089:SF114">
    <property type="entry name" value="METHYL-ACCEPTING CHEMOTAXIS PROTEIN MCPB"/>
    <property type="match status" value="1"/>
</dbReference>
<comment type="subcellular location">
    <subcellularLocation>
        <location evidence="1">Cell membrane</location>
        <topology evidence="1">Multi-pass membrane protein</topology>
    </subcellularLocation>
</comment>
<keyword evidence="3" id="KW-0145">Chemotaxis</keyword>